<reference evidence="3" key="1">
    <citation type="submission" date="2019-08" db="EMBL/GenBank/DDBJ databases">
        <authorList>
            <person name="Kucharzyk K."/>
            <person name="Murdoch R.W."/>
            <person name="Higgins S."/>
            <person name="Loffler F."/>
        </authorList>
    </citation>
    <scope>NUCLEOTIDE SEQUENCE</scope>
</reference>
<evidence type="ECO:0000313" key="3">
    <source>
        <dbReference type="EMBL" id="MPM01865.1"/>
    </source>
</evidence>
<organism evidence="3">
    <name type="scientific">bioreactor metagenome</name>
    <dbReference type="NCBI Taxonomy" id="1076179"/>
    <lineage>
        <taxon>unclassified sequences</taxon>
        <taxon>metagenomes</taxon>
        <taxon>ecological metagenomes</taxon>
    </lineage>
</organism>
<dbReference type="EMBL" id="VSSQ01000828">
    <property type="protein sequence ID" value="MPM01865.1"/>
    <property type="molecule type" value="Genomic_DNA"/>
</dbReference>
<comment type="caution">
    <text evidence="3">The sequence shown here is derived from an EMBL/GenBank/DDBJ whole genome shotgun (WGS) entry which is preliminary data.</text>
</comment>
<evidence type="ECO:0000259" key="2">
    <source>
        <dbReference type="Pfam" id="PF00582"/>
    </source>
</evidence>
<comment type="similarity">
    <text evidence="1">Belongs to the universal stress protein A family.</text>
</comment>
<dbReference type="InterPro" id="IPR006015">
    <property type="entry name" value="Universal_stress_UspA"/>
</dbReference>
<dbReference type="PANTHER" id="PTHR46268:SF25">
    <property type="entry name" value="USPA DOMAIN PROTEIN"/>
    <property type="match status" value="1"/>
</dbReference>
<dbReference type="InterPro" id="IPR006016">
    <property type="entry name" value="UspA"/>
</dbReference>
<dbReference type="CDD" id="cd00293">
    <property type="entry name" value="USP-like"/>
    <property type="match status" value="1"/>
</dbReference>
<dbReference type="SUPFAM" id="SSF52402">
    <property type="entry name" value="Adenine nucleotide alpha hydrolases-like"/>
    <property type="match status" value="1"/>
</dbReference>
<proteinExistence type="inferred from homology"/>
<dbReference type="AlphaFoldDB" id="A0A644WDF2"/>
<dbReference type="Gene3D" id="3.40.50.620">
    <property type="entry name" value="HUPs"/>
    <property type="match status" value="1"/>
</dbReference>
<accession>A0A644WDF2</accession>
<protein>
    <recommendedName>
        <fullName evidence="2">UspA domain-containing protein</fullName>
    </recommendedName>
</protein>
<name>A0A644WDF2_9ZZZZ</name>
<dbReference type="PANTHER" id="PTHR46268">
    <property type="entry name" value="STRESS RESPONSE PROTEIN NHAX"/>
    <property type="match status" value="1"/>
</dbReference>
<sequence length="162" mass="18049">MKNILVPIDGSECSFAALDKTREIAKAFDSRIVLINVIDKHSGDFRLHYYNYIPQEIEKSGEELLDCKKNVRRAGDEREIRKVVSQRILDDGKKILSDISEKVSIISRIRSASAAESIVDFAGKNDFDLVIIGSRGMTGTRSVGSVTRQVALKINTPLLIVK</sequence>
<dbReference type="PRINTS" id="PR01438">
    <property type="entry name" value="UNVRSLSTRESS"/>
</dbReference>
<feature type="domain" description="UspA" evidence="2">
    <location>
        <begin position="1"/>
        <end position="162"/>
    </location>
</feature>
<evidence type="ECO:0000256" key="1">
    <source>
        <dbReference type="ARBA" id="ARBA00008791"/>
    </source>
</evidence>
<dbReference type="InterPro" id="IPR014729">
    <property type="entry name" value="Rossmann-like_a/b/a_fold"/>
</dbReference>
<gene>
    <name evidence="3" type="ORF">SDC9_48105</name>
</gene>
<dbReference type="Pfam" id="PF00582">
    <property type="entry name" value="Usp"/>
    <property type="match status" value="1"/>
</dbReference>